<name>A0A9P7RLR8_9AGAR</name>
<dbReference type="KEGG" id="more:E1B28_003058"/>
<sequence>MPNVVHFKLQGLRFKCFFEHCRTSMDPLKPTLQLDEPREHLREPWNQFRLVGHVEEKFGRWGANEKWPICCQSMMTVRTAVCSLPFGTLLCMVFESDPNSDGSLFRM</sequence>
<dbReference type="EMBL" id="CM032191">
    <property type="protein sequence ID" value="KAG7085495.1"/>
    <property type="molecule type" value="Genomic_DNA"/>
</dbReference>
<organism evidence="1 2">
    <name type="scientific">Marasmius oreades</name>
    <name type="common">fairy-ring Marasmius</name>
    <dbReference type="NCBI Taxonomy" id="181124"/>
    <lineage>
        <taxon>Eukaryota</taxon>
        <taxon>Fungi</taxon>
        <taxon>Dikarya</taxon>
        <taxon>Basidiomycota</taxon>
        <taxon>Agaricomycotina</taxon>
        <taxon>Agaricomycetes</taxon>
        <taxon>Agaricomycetidae</taxon>
        <taxon>Agaricales</taxon>
        <taxon>Marasmiineae</taxon>
        <taxon>Marasmiaceae</taxon>
        <taxon>Marasmius</taxon>
    </lineage>
</organism>
<proteinExistence type="predicted"/>
<gene>
    <name evidence="1" type="ORF">E1B28_003058</name>
</gene>
<evidence type="ECO:0000313" key="1">
    <source>
        <dbReference type="EMBL" id="KAG7085495.1"/>
    </source>
</evidence>
<accession>A0A9P7RLR8</accession>
<evidence type="ECO:0000313" key="2">
    <source>
        <dbReference type="Proteomes" id="UP001049176"/>
    </source>
</evidence>
<protein>
    <submittedName>
        <fullName evidence="1">Uncharacterized protein</fullName>
    </submittedName>
</protein>
<dbReference type="Proteomes" id="UP001049176">
    <property type="component" value="Chromosome 11"/>
</dbReference>
<keyword evidence="2" id="KW-1185">Reference proteome</keyword>
<dbReference type="RefSeq" id="XP_043001966.1">
    <property type="nucleotide sequence ID" value="XM_043160011.1"/>
</dbReference>
<comment type="caution">
    <text evidence="1">The sequence shown here is derived from an EMBL/GenBank/DDBJ whole genome shotgun (WGS) entry which is preliminary data.</text>
</comment>
<reference evidence="1" key="1">
    <citation type="journal article" date="2021" name="Genome Biol. Evol.">
        <title>The assembled and annotated genome of the fairy-ring fungus Marasmius oreades.</title>
        <authorList>
            <person name="Hiltunen M."/>
            <person name="Ament-Velasquez S.L."/>
            <person name="Johannesson H."/>
        </authorList>
    </citation>
    <scope>NUCLEOTIDE SEQUENCE</scope>
    <source>
        <strain evidence="1">03SP1</strain>
    </source>
</reference>
<dbReference type="GeneID" id="66072134"/>
<dbReference type="AlphaFoldDB" id="A0A9P7RLR8"/>